<name>A0A9I9ELB2_CUCME</name>
<dbReference type="EnsemblPlants" id="MELO3C035442.2.1">
    <property type="protein sequence ID" value="MELO3C035442.2.1"/>
    <property type="gene ID" value="MELO3C035442.2"/>
</dbReference>
<proteinExistence type="predicted"/>
<dbReference type="AlphaFoldDB" id="A0A9I9ELB2"/>
<reference evidence="2" key="1">
    <citation type="submission" date="2023-03" db="UniProtKB">
        <authorList>
            <consortium name="EnsemblPlants"/>
        </authorList>
    </citation>
    <scope>IDENTIFICATION</scope>
</reference>
<accession>A0A9I9ELB2</accession>
<sequence>MWERYQRRREGSWNFATVEIEEREEEEMKDGRELDARREDERDRGKGWRRLLMG</sequence>
<evidence type="ECO:0000256" key="1">
    <source>
        <dbReference type="SAM" id="MobiDB-lite"/>
    </source>
</evidence>
<evidence type="ECO:0000313" key="2">
    <source>
        <dbReference type="EnsemblPlants" id="MELO3C035442.2.1"/>
    </source>
</evidence>
<protein>
    <submittedName>
        <fullName evidence="2">Uncharacterized protein</fullName>
    </submittedName>
</protein>
<feature type="region of interest" description="Disordered" evidence="1">
    <location>
        <begin position="24"/>
        <end position="54"/>
    </location>
</feature>
<feature type="compositionally biased region" description="Basic and acidic residues" evidence="1">
    <location>
        <begin position="29"/>
        <end position="46"/>
    </location>
</feature>
<dbReference type="Gramene" id="MELO3C035442.2.1">
    <property type="protein sequence ID" value="MELO3C035442.2.1"/>
    <property type="gene ID" value="MELO3C035442.2"/>
</dbReference>
<organism evidence="2">
    <name type="scientific">Cucumis melo</name>
    <name type="common">Muskmelon</name>
    <dbReference type="NCBI Taxonomy" id="3656"/>
    <lineage>
        <taxon>Eukaryota</taxon>
        <taxon>Viridiplantae</taxon>
        <taxon>Streptophyta</taxon>
        <taxon>Embryophyta</taxon>
        <taxon>Tracheophyta</taxon>
        <taxon>Spermatophyta</taxon>
        <taxon>Magnoliopsida</taxon>
        <taxon>eudicotyledons</taxon>
        <taxon>Gunneridae</taxon>
        <taxon>Pentapetalae</taxon>
        <taxon>rosids</taxon>
        <taxon>fabids</taxon>
        <taxon>Cucurbitales</taxon>
        <taxon>Cucurbitaceae</taxon>
        <taxon>Benincaseae</taxon>
        <taxon>Cucumis</taxon>
    </lineage>
</organism>